<dbReference type="KEGG" id="fcy:FRACYDRAFT_234453"/>
<evidence type="ECO:0000256" key="2">
    <source>
        <dbReference type="SAM" id="MobiDB-lite"/>
    </source>
</evidence>
<sequence>MKRGSGSIGNFGASPEEYFVPLVDDSSNSFNHGDVHVQDNDDSMDHLSYSPTSPEYNIKSSISEEIFLPTPPLHYTGTPANPQSPVDDTHSSSFLAQQQQQKQQYSLQQQKQQQQHRNSNTTDSSSAASCSPDHSHILPLNSTLVFTAKRRSKFSFAVTAFCLLGFCLYSNSRSSLRLAVREVNDLVAFSEKLHHQLGKADHDMRLLGRELAALDAMEQKREDEEVEEKVLSMSSAFANPELIQEMEIVKRKLKISQNQADKLKTQVSEISKQDAIQKYGSGIIRVKMELIFAPSSMNGSDEDNIIDTEPHIIVMEMASLDIMPHSVYTFLEMVSIGLLDGCSFILNALHVLKAAPLPYDGSSASGKARQFLDHGLESVAFREYAPDFPHKRYTVGFAADGSPSFYINIEDNSEIHVGDPCFAKVVSGFDTIQRLENMPTRNGIWFEHRIGIKEVTIL</sequence>
<feature type="region of interest" description="Disordered" evidence="2">
    <location>
        <begin position="69"/>
        <end position="133"/>
    </location>
</feature>
<dbReference type="Gene3D" id="2.40.100.10">
    <property type="entry name" value="Cyclophilin-like"/>
    <property type="match status" value="1"/>
</dbReference>
<dbReference type="SUPFAM" id="SSF50891">
    <property type="entry name" value="Cyclophilin-like"/>
    <property type="match status" value="1"/>
</dbReference>
<dbReference type="InterPro" id="IPR002130">
    <property type="entry name" value="Cyclophilin-type_PPIase_dom"/>
</dbReference>
<feature type="compositionally biased region" description="Low complexity" evidence="2">
    <location>
        <begin position="97"/>
        <end position="132"/>
    </location>
</feature>
<accession>A0A1E7FRM1</accession>
<feature type="region of interest" description="Disordered" evidence="2">
    <location>
        <begin position="30"/>
        <end position="52"/>
    </location>
</feature>
<feature type="coiled-coil region" evidence="1">
    <location>
        <begin position="207"/>
        <end position="273"/>
    </location>
</feature>
<keyword evidence="1" id="KW-0175">Coiled coil</keyword>
<feature type="domain" description="PPIase cyclophilin-type" evidence="3">
    <location>
        <begin position="321"/>
        <end position="456"/>
    </location>
</feature>
<feature type="compositionally biased region" description="Basic and acidic residues" evidence="2">
    <location>
        <begin position="33"/>
        <end position="45"/>
    </location>
</feature>
<dbReference type="InterPro" id="IPR029000">
    <property type="entry name" value="Cyclophilin-like_dom_sf"/>
</dbReference>
<evidence type="ECO:0000256" key="1">
    <source>
        <dbReference type="SAM" id="Coils"/>
    </source>
</evidence>
<evidence type="ECO:0000259" key="3">
    <source>
        <dbReference type="Pfam" id="PF00160"/>
    </source>
</evidence>
<reference evidence="4 5" key="1">
    <citation type="submission" date="2016-09" db="EMBL/GenBank/DDBJ databases">
        <title>Extensive genetic diversity and differential bi-allelic expression allows diatom success in the polar Southern Ocean.</title>
        <authorList>
            <consortium name="DOE Joint Genome Institute"/>
            <person name="Mock T."/>
            <person name="Otillar R.P."/>
            <person name="Strauss J."/>
            <person name="Dupont C."/>
            <person name="Frickenhaus S."/>
            <person name="Maumus F."/>
            <person name="Mcmullan M."/>
            <person name="Sanges R."/>
            <person name="Schmutz J."/>
            <person name="Toseland A."/>
            <person name="Valas R."/>
            <person name="Veluchamy A."/>
            <person name="Ward B.J."/>
            <person name="Allen A."/>
            <person name="Barry K."/>
            <person name="Falciatore A."/>
            <person name="Ferrante M."/>
            <person name="Fortunato A.E."/>
            <person name="Gloeckner G."/>
            <person name="Gruber A."/>
            <person name="Hipkin R."/>
            <person name="Janech M."/>
            <person name="Kroth P."/>
            <person name="Leese F."/>
            <person name="Lindquist E."/>
            <person name="Lyon B.R."/>
            <person name="Martin J."/>
            <person name="Mayer C."/>
            <person name="Parker M."/>
            <person name="Quesneville H."/>
            <person name="Raymond J."/>
            <person name="Uhlig C."/>
            <person name="Valentin K.U."/>
            <person name="Worden A.Z."/>
            <person name="Armbrust E.V."/>
            <person name="Bowler C."/>
            <person name="Green B."/>
            <person name="Moulton V."/>
            <person name="Van Oosterhout C."/>
            <person name="Grigoriev I."/>
        </authorList>
    </citation>
    <scope>NUCLEOTIDE SEQUENCE [LARGE SCALE GENOMIC DNA]</scope>
    <source>
        <strain evidence="4 5">CCMP1102</strain>
    </source>
</reference>
<name>A0A1E7FRM1_9STRA</name>
<keyword evidence="5" id="KW-1185">Reference proteome</keyword>
<dbReference type="Pfam" id="PF00160">
    <property type="entry name" value="Pro_isomerase"/>
    <property type="match status" value="1"/>
</dbReference>
<gene>
    <name evidence="4" type="ORF">FRACYDRAFT_234453</name>
</gene>
<proteinExistence type="predicted"/>
<evidence type="ECO:0000313" key="5">
    <source>
        <dbReference type="Proteomes" id="UP000095751"/>
    </source>
</evidence>
<dbReference type="EMBL" id="KV784354">
    <property type="protein sequence ID" value="OEU20821.1"/>
    <property type="molecule type" value="Genomic_DNA"/>
</dbReference>
<dbReference type="InParanoid" id="A0A1E7FRM1"/>
<dbReference type="Proteomes" id="UP000095751">
    <property type="component" value="Unassembled WGS sequence"/>
</dbReference>
<dbReference type="AlphaFoldDB" id="A0A1E7FRM1"/>
<protein>
    <recommendedName>
        <fullName evidence="3">PPIase cyclophilin-type domain-containing protein</fullName>
    </recommendedName>
</protein>
<feature type="compositionally biased region" description="Polar residues" evidence="2">
    <location>
        <begin position="78"/>
        <end position="96"/>
    </location>
</feature>
<evidence type="ECO:0000313" key="4">
    <source>
        <dbReference type="EMBL" id="OEU20821.1"/>
    </source>
</evidence>
<dbReference type="GO" id="GO:0003755">
    <property type="term" value="F:peptidyl-prolyl cis-trans isomerase activity"/>
    <property type="evidence" value="ECO:0007669"/>
    <property type="project" value="InterPro"/>
</dbReference>
<dbReference type="OrthoDB" id="41872at2759"/>
<organism evidence="4 5">
    <name type="scientific">Fragilariopsis cylindrus CCMP1102</name>
    <dbReference type="NCBI Taxonomy" id="635003"/>
    <lineage>
        <taxon>Eukaryota</taxon>
        <taxon>Sar</taxon>
        <taxon>Stramenopiles</taxon>
        <taxon>Ochrophyta</taxon>
        <taxon>Bacillariophyta</taxon>
        <taxon>Bacillariophyceae</taxon>
        <taxon>Bacillariophycidae</taxon>
        <taxon>Bacillariales</taxon>
        <taxon>Bacillariaceae</taxon>
        <taxon>Fragilariopsis</taxon>
    </lineage>
</organism>